<protein>
    <recommendedName>
        <fullName evidence="6">Beta-xylanase</fullName>
        <ecNumber evidence="6">3.2.1.8</ecNumber>
    </recommendedName>
</protein>
<comment type="caution">
    <text evidence="9">The sequence shown here is derived from an EMBL/GenBank/DDBJ whole genome shotgun (WGS) entry which is preliminary data.</text>
</comment>
<dbReference type="GO" id="GO:0030246">
    <property type="term" value="F:carbohydrate binding"/>
    <property type="evidence" value="ECO:0007669"/>
    <property type="project" value="InterPro"/>
</dbReference>
<dbReference type="SUPFAM" id="SSF49344">
    <property type="entry name" value="CBD9-like"/>
    <property type="match status" value="1"/>
</dbReference>
<evidence type="ECO:0000256" key="7">
    <source>
        <dbReference type="SAM" id="SignalP"/>
    </source>
</evidence>
<feature type="signal peptide" evidence="7">
    <location>
        <begin position="1"/>
        <end position="27"/>
    </location>
</feature>
<evidence type="ECO:0000259" key="8">
    <source>
        <dbReference type="PROSITE" id="PS51760"/>
    </source>
</evidence>
<evidence type="ECO:0000313" key="10">
    <source>
        <dbReference type="Proteomes" id="UP000261023"/>
    </source>
</evidence>
<dbReference type="RefSeq" id="WP_117502695.1">
    <property type="nucleotide sequence ID" value="NZ_QTJW01000017.1"/>
</dbReference>
<dbReference type="PANTHER" id="PTHR31490">
    <property type="entry name" value="GLYCOSYL HYDROLASE"/>
    <property type="match status" value="1"/>
</dbReference>
<dbReference type="GO" id="GO:0031176">
    <property type="term" value="F:endo-1,4-beta-xylanase activity"/>
    <property type="evidence" value="ECO:0007669"/>
    <property type="project" value="UniProtKB-EC"/>
</dbReference>
<feature type="domain" description="GH10" evidence="8">
    <location>
        <begin position="44"/>
        <end position="365"/>
    </location>
</feature>
<comment type="catalytic activity">
    <reaction evidence="6">
        <text>Endohydrolysis of (1-&gt;4)-beta-D-xylosidic linkages in xylans.</text>
        <dbReference type="EC" id="3.2.1.8"/>
    </reaction>
</comment>
<dbReference type="InterPro" id="IPR001000">
    <property type="entry name" value="GH10_dom"/>
</dbReference>
<comment type="similarity">
    <text evidence="1 6">Belongs to the glycosyl hydrolase 10 (cellulase F) family.</text>
</comment>
<dbReference type="Pfam" id="PF06452">
    <property type="entry name" value="CBM9_1"/>
    <property type="match status" value="1"/>
</dbReference>
<evidence type="ECO:0000256" key="3">
    <source>
        <dbReference type="ARBA" id="ARBA00023277"/>
    </source>
</evidence>
<dbReference type="InterPro" id="IPR017853">
    <property type="entry name" value="GH"/>
</dbReference>
<evidence type="ECO:0000256" key="1">
    <source>
        <dbReference type="ARBA" id="ARBA00007495"/>
    </source>
</evidence>
<dbReference type="Pfam" id="PF00331">
    <property type="entry name" value="Glyco_hydro_10"/>
    <property type="match status" value="1"/>
</dbReference>
<dbReference type="PROSITE" id="PS51760">
    <property type="entry name" value="GH10_2"/>
    <property type="match status" value="1"/>
</dbReference>
<organism evidence="9 10">
    <name type="scientific">Hungatella hathewayi</name>
    <dbReference type="NCBI Taxonomy" id="154046"/>
    <lineage>
        <taxon>Bacteria</taxon>
        <taxon>Bacillati</taxon>
        <taxon>Bacillota</taxon>
        <taxon>Clostridia</taxon>
        <taxon>Lachnospirales</taxon>
        <taxon>Lachnospiraceae</taxon>
        <taxon>Hungatella</taxon>
    </lineage>
</organism>
<dbReference type="GO" id="GO:0000272">
    <property type="term" value="P:polysaccharide catabolic process"/>
    <property type="evidence" value="ECO:0007669"/>
    <property type="project" value="UniProtKB-KW"/>
</dbReference>
<dbReference type="Gene3D" id="2.60.40.1190">
    <property type="match status" value="1"/>
</dbReference>
<dbReference type="InterPro" id="IPR010502">
    <property type="entry name" value="Carb-bd_dom_fam9"/>
</dbReference>
<dbReference type="OrthoDB" id="9809277at2"/>
<dbReference type="CDD" id="cd00005">
    <property type="entry name" value="CBM9_like_1"/>
    <property type="match status" value="1"/>
</dbReference>
<keyword evidence="5 6" id="KW-0624">Polysaccharide degradation</keyword>
<evidence type="ECO:0000256" key="5">
    <source>
        <dbReference type="ARBA" id="ARBA00023326"/>
    </source>
</evidence>
<dbReference type="SUPFAM" id="SSF51445">
    <property type="entry name" value="(Trans)glycosidases"/>
    <property type="match status" value="1"/>
</dbReference>
<dbReference type="InterPro" id="IPR044846">
    <property type="entry name" value="GH10"/>
</dbReference>
<evidence type="ECO:0000256" key="6">
    <source>
        <dbReference type="RuleBase" id="RU361174"/>
    </source>
</evidence>
<dbReference type="EMBL" id="QTJW01000017">
    <property type="protein sequence ID" value="RGD68357.1"/>
    <property type="molecule type" value="Genomic_DNA"/>
</dbReference>
<keyword evidence="2 6" id="KW-0378">Hydrolase</keyword>
<keyword evidence="3 6" id="KW-0119">Carbohydrate metabolism</keyword>
<feature type="chain" id="PRO_5038390657" description="Beta-xylanase" evidence="7">
    <location>
        <begin position="28"/>
        <end position="565"/>
    </location>
</feature>
<evidence type="ECO:0000256" key="2">
    <source>
        <dbReference type="ARBA" id="ARBA00022801"/>
    </source>
</evidence>
<dbReference type="Gene3D" id="3.20.20.80">
    <property type="entry name" value="Glycosidases"/>
    <property type="match status" value="1"/>
</dbReference>
<sequence length="565" mass="62797">MRKLCKRTGVILAACLISFNTIGTDMAKAQTVYAAGTGNGEPQIQSLTPLKDIYKDKFLIGNIYNSFNLSGPDREMLLWHFNAVTPENMMKPDAMQMVEGNFTFDEADAMISFAQENGIAAVGHTLAWHSQTPDWMTMECTRDEAIQKLKSHIDGVAGHYAGKLLCWDVVNEAIEDGAKLPADGNWKSCLRNTPWLKNIGDDYIELAFRFAREADPGAKLYYNDYNLNDKNKAEIAAAMFADFKKRGVPIDGIGMQSHYSTELSLGSVEQSIKRFRDVGAKISVTELDVVINNPSGPGLPKENEIAQAQVYAGLFRLYNQYADSIERVTFWGYDDGHSWRGSSHPCLFNSRDYSPKEAYFAVADPEGYLQNHPMKAAPEPKRAEAVRGTPVIDGAEDEIWAAAKEVRINTMTMAWQGATGTAKMLWDENNLYVLVKVKDGVINADSVNAHEQDSVEIFVDENNGKTGYYEEDDGQFRVSCKNELTFGSNGSREGIQSAVAMTGDGYLVEIRIPTTTTLTGNMSLGFDLQINDSNERGERISVAKFNDETDNSWQSAERWGVLDLR</sequence>
<evidence type="ECO:0000256" key="4">
    <source>
        <dbReference type="ARBA" id="ARBA00023295"/>
    </source>
</evidence>
<dbReference type="Proteomes" id="UP000261023">
    <property type="component" value="Unassembled WGS sequence"/>
</dbReference>
<keyword evidence="7" id="KW-0732">Signal</keyword>
<keyword evidence="4 6" id="KW-0326">Glycosidase</keyword>
<dbReference type="SMART" id="SM00633">
    <property type="entry name" value="Glyco_10"/>
    <property type="match status" value="1"/>
</dbReference>
<name>A0A3E3DGE3_9FIRM</name>
<accession>A0A3E3DGE3</accession>
<proteinExistence type="inferred from homology"/>
<dbReference type="EC" id="3.2.1.8" evidence="6"/>
<evidence type="ECO:0000313" key="9">
    <source>
        <dbReference type="EMBL" id="RGD68357.1"/>
    </source>
</evidence>
<dbReference type="PRINTS" id="PR00134">
    <property type="entry name" value="GLHYDRLASE10"/>
</dbReference>
<dbReference type="PANTHER" id="PTHR31490:SF90">
    <property type="entry name" value="ENDO-1,4-BETA-XYLANASE A"/>
    <property type="match status" value="1"/>
</dbReference>
<dbReference type="AlphaFoldDB" id="A0A3E3DGE3"/>
<gene>
    <name evidence="9" type="ORF">DWX31_22885</name>
</gene>
<reference evidence="9 10" key="1">
    <citation type="submission" date="2018-08" db="EMBL/GenBank/DDBJ databases">
        <title>A genome reference for cultivated species of the human gut microbiota.</title>
        <authorList>
            <person name="Zou Y."/>
            <person name="Xue W."/>
            <person name="Luo G."/>
        </authorList>
    </citation>
    <scope>NUCLEOTIDE SEQUENCE [LARGE SCALE GENOMIC DNA]</scope>
    <source>
        <strain evidence="9 10">AF19-13AC</strain>
    </source>
</reference>